<accession>A0A076LQX9</accession>
<dbReference type="KEGG" id="ete:ETEE_2636"/>
<organism evidence="2 3">
    <name type="scientific">Edwardsiella anguillarum ET080813</name>
    <dbReference type="NCBI Taxonomy" id="667120"/>
    <lineage>
        <taxon>Bacteria</taxon>
        <taxon>Pseudomonadati</taxon>
        <taxon>Pseudomonadota</taxon>
        <taxon>Gammaproteobacteria</taxon>
        <taxon>Enterobacterales</taxon>
        <taxon>Hafniaceae</taxon>
        <taxon>Edwardsiella</taxon>
    </lineage>
</organism>
<dbReference type="AlphaFoldDB" id="A0A076LQX9"/>
<dbReference type="Proteomes" id="UP000028681">
    <property type="component" value="Chromosome"/>
</dbReference>
<protein>
    <submittedName>
        <fullName evidence="2">TnpA</fullName>
    </submittedName>
</protein>
<proteinExistence type="predicted"/>
<sequence length="66" mass="7652">MLKIFGDGEWKVQKPGKERYRIWRKLHLTIDVNTHDIICATPLVEPTQGPQRTHPTDSQENQVSRG</sequence>
<gene>
    <name evidence="2" type="ORF">ETEE_2636</name>
</gene>
<dbReference type="HOGENOM" id="CLU_2824262_0_0_6"/>
<evidence type="ECO:0000313" key="3">
    <source>
        <dbReference type="Proteomes" id="UP000028681"/>
    </source>
</evidence>
<evidence type="ECO:0000313" key="2">
    <source>
        <dbReference type="EMBL" id="AIJ09072.1"/>
    </source>
</evidence>
<dbReference type="EMBL" id="CP006664">
    <property type="protein sequence ID" value="AIJ09072.1"/>
    <property type="molecule type" value="Genomic_DNA"/>
</dbReference>
<reference evidence="2 3" key="1">
    <citation type="journal article" date="2012" name="PLoS ONE">
        <title>Edwardsiella comparative phylogenomics reveal the new intra/inter-species taxonomic relationships, virulence evolution and niche adaptation mechanisms.</title>
        <authorList>
            <person name="Yang M."/>
            <person name="Lv Y."/>
            <person name="Xiao J."/>
            <person name="Wu H."/>
            <person name="Zheng H."/>
            <person name="Liu Q."/>
            <person name="Zhang Y."/>
            <person name="Wang Q."/>
        </authorList>
    </citation>
    <scope>NUCLEOTIDE SEQUENCE [LARGE SCALE GENOMIC DNA]</scope>
    <source>
        <strain evidence="3">080813</strain>
    </source>
</reference>
<evidence type="ECO:0000256" key="1">
    <source>
        <dbReference type="SAM" id="MobiDB-lite"/>
    </source>
</evidence>
<feature type="region of interest" description="Disordered" evidence="1">
    <location>
        <begin position="43"/>
        <end position="66"/>
    </location>
</feature>
<feature type="compositionally biased region" description="Polar residues" evidence="1">
    <location>
        <begin position="48"/>
        <end position="66"/>
    </location>
</feature>
<name>A0A076LQX9_9GAMM</name>